<protein>
    <recommendedName>
        <fullName evidence="1">Helicase HerA-like C-terminal domain-containing protein</fullName>
    </recommendedName>
</protein>
<dbReference type="InterPro" id="IPR027417">
    <property type="entry name" value="P-loop_NTPase"/>
</dbReference>
<dbReference type="KEGG" id="pru:PRU_1947"/>
<reference evidence="2 3" key="1">
    <citation type="journal article" date="2010" name="Microb. Ecol.">
        <title>Comparative genome analysis of Prevotella ruminicola and Prevotella bryantii: insights into their environmental niche.</title>
        <authorList>
            <consortium name="North American Consortium for Rumen Bacteria"/>
            <person name="Purushe J."/>
            <person name="Fouts D.E."/>
            <person name="Morrison M."/>
            <person name="White B.A."/>
            <person name="Mackie R.I."/>
            <person name="Coutinho P.M."/>
            <person name="Henrissat B."/>
            <person name="Nelson K.E."/>
        </authorList>
    </citation>
    <scope>NUCLEOTIDE SEQUENCE [LARGE SCALE GENOMIC DNA]</scope>
    <source>
        <strain evidence="3">ATCC 19189 / JCM 8958 / 23</strain>
    </source>
</reference>
<dbReference type="Gene3D" id="3.40.50.300">
    <property type="entry name" value="P-loop containing nucleotide triphosphate hydrolases"/>
    <property type="match status" value="2"/>
</dbReference>
<dbReference type="InterPro" id="IPR051162">
    <property type="entry name" value="T4SS_component"/>
</dbReference>
<organism evidence="2 3">
    <name type="scientific">Xylanibacter ruminicola (strain ATCC 19189 / DSM 19721 / CIP 105475 / JCM 8958 / 23)</name>
    <name type="common">Prevotella ruminicola</name>
    <dbReference type="NCBI Taxonomy" id="264731"/>
    <lineage>
        <taxon>Bacteria</taxon>
        <taxon>Pseudomonadati</taxon>
        <taxon>Bacteroidota</taxon>
        <taxon>Bacteroidia</taxon>
        <taxon>Bacteroidales</taxon>
        <taxon>Prevotellaceae</taxon>
        <taxon>Xylanibacter</taxon>
    </lineage>
</organism>
<dbReference type="PANTHER" id="PTHR30121">
    <property type="entry name" value="UNCHARACTERIZED PROTEIN YJGR-RELATED"/>
    <property type="match status" value="1"/>
</dbReference>
<gene>
    <name evidence="2" type="ordered locus">PRU_1947</name>
</gene>
<dbReference type="SUPFAM" id="SSF52540">
    <property type="entry name" value="P-loop containing nucleoside triphosphate hydrolases"/>
    <property type="match status" value="1"/>
</dbReference>
<evidence type="ECO:0000259" key="1">
    <source>
        <dbReference type="Pfam" id="PF05872"/>
    </source>
</evidence>
<sequence length="536" mass="59104">MYICAINLKQKRMYDKERGLYIAHCSNGALSITGKMANRHGLIAGATGTGKTVTLQVMAETFCQAGVPCFMADMKGDLSGISQTGKLSGFIEKRMPEFGIENPEFQSCPVRFFDVFGEQGHPMRATISQMGPQLLSRLLDLNETQDGVLNIVFRIADERGLLILDLKDLRAMLDYVSQHAKEYTTKYGNISTASVGAIQRALLQLENQGANQFFGEPSFDIFDLMQTEGGKGIMNVLAADKLMMQPKLYSTFLLWLLSELYSTLPEVGDMPLPKLVFFFDEAHMLFDGTSKALLDKIEQVIRLIRSKGVGIYFITQSPTDIPENILGQLGNRVQHALRAYTPKDQKAVKTAADTFRPNPAFKTDEAIMNLETGEALVSFLDEKGAPTIVERAKILFPLSQIGAITEGQRLDIIKQSRIYGKYDTPVDRESAFEVLMAEADRALQEQEQTEVEVPQPEAKAEKKKSGILAKVGKAILTAITSTLAAMLGTYVSDKVTGKKTKSRTSAKGRVVKNATSAATRTITKELTRDILGNLIK</sequence>
<dbReference type="AlphaFoldDB" id="D5EUC3"/>
<dbReference type="PANTHER" id="PTHR30121:SF6">
    <property type="entry name" value="SLR6007 PROTEIN"/>
    <property type="match status" value="1"/>
</dbReference>
<dbReference type="EMBL" id="CP002006">
    <property type="protein sequence ID" value="ADE81432.1"/>
    <property type="molecule type" value="Genomic_DNA"/>
</dbReference>
<dbReference type="eggNOG" id="COG0433">
    <property type="taxonomic scope" value="Bacteria"/>
</dbReference>
<feature type="domain" description="Helicase HerA-like C-terminal" evidence="1">
    <location>
        <begin position="27"/>
        <end position="534"/>
    </location>
</feature>
<dbReference type="HOGENOM" id="CLU_028164_1_1_10"/>
<evidence type="ECO:0000313" key="2">
    <source>
        <dbReference type="EMBL" id="ADE81432.1"/>
    </source>
</evidence>
<proteinExistence type="predicted"/>
<dbReference type="InterPro" id="IPR033186">
    <property type="entry name" value="HerA_C"/>
</dbReference>
<name>D5EUC3_XYLR2</name>
<evidence type="ECO:0000313" key="3">
    <source>
        <dbReference type="Proteomes" id="UP000000927"/>
    </source>
</evidence>
<dbReference type="Proteomes" id="UP000000927">
    <property type="component" value="Chromosome"/>
</dbReference>
<dbReference type="CDD" id="cd01127">
    <property type="entry name" value="TrwB_TraG_TraD_VirD4"/>
    <property type="match status" value="1"/>
</dbReference>
<accession>D5EUC3</accession>
<keyword evidence="3" id="KW-1185">Reference proteome</keyword>
<dbReference type="Pfam" id="PF05872">
    <property type="entry name" value="HerA_C"/>
    <property type="match status" value="1"/>
</dbReference>